<dbReference type="SMART" id="SM00342">
    <property type="entry name" value="HTH_ARAC"/>
    <property type="match status" value="1"/>
</dbReference>
<evidence type="ECO:0000256" key="2">
    <source>
        <dbReference type="ARBA" id="ARBA00023125"/>
    </source>
</evidence>
<dbReference type="AlphaFoldDB" id="A0A0M2SLS7"/>
<dbReference type="InterPro" id="IPR009057">
    <property type="entry name" value="Homeodomain-like_sf"/>
</dbReference>
<protein>
    <submittedName>
        <fullName evidence="5">AraC family transcriptional regulator</fullName>
    </submittedName>
</protein>
<reference evidence="5 6" key="1">
    <citation type="submission" date="2015-04" db="EMBL/GenBank/DDBJ databases">
        <title>Taxonomic description and genome sequence of Salinicoccus sediminis sp. nov., a novel hyper halotolerant bacterium isolated from marine sediment.</title>
        <authorList>
            <person name="Mathan Kumar R."/>
            <person name="Kaur G."/>
            <person name="Kumar N."/>
            <person name="Kumar A."/>
            <person name="Singh N.K."/>
            <person name="Kaur N."/>
            <person name="Mayilraj S."/>
        </authorList>
    </citation>
    <scope>NUCLEOTIDE SEQUENCE [LARGE SCALE GENOMIC DNA]</scope>
    <source>
        <strain evidence="5 6">SV-16</strain>
    </source>
</reference>
<dbReference type="InterPro" id="IPR037923">
    <property type="entry name" value="HTH-like"/>
</dbReference>
<dbReference type="PROSITE" id="PS01124">
    <property type="entry name" value="HTH_ARAC_FAMILY_2"/>
    <property type="match status" value="1"/>
</dbReference>
<dbReference type="STRING" id="1432562.WN59_12470"/>
<dbReference type="InterPro" id="IPR018060">
    <property type="entry name" value="HTH_AraC"/>
</dbReference>
<dbReference type="Pfam" id="PF02311">
    <property type="entry name" value="AraC_binding"/>
    <property type="match status" value="1"/>
</dbReference>
<evidence type="ECO:0000256" key="3">
    <source>
        <dbReference type="ARBA" id="ARBA00023163"/>
    </source>
</evidence>
<dbReference type="OrthoDB" id="183331at2"/>
<keyword evidence="6" id="KW-1185">Reference proteome</keyword>
<keyword evidence="2" id="KW-0238">DNA-binding</keyword>
<organism evidence="5 6">
    <name type="scientific">Salinicoccus sediminis</name>
    <dbReference type="NCBI Taxonomy" id="1432562"/>
    <lineage>
        <taxon>Bacteria</taxon>
        <taxon>Bacillati</taxon>
        <taxon>Bacillota</taxon>
        <taxon>Bacilli</taxon>
        <taxon>Bacillales</taxon>
        <taxon>Staphylococcaceae</taxon>
        <taxon>Salinicoccus</taxon>
    </lineage>
</organism>
<evidence type="ECO:0000259" key="4">
    <source>
        <dbReference type="PROSITE" id="PS01124"/>
    </source>
</evidence>
<name>A0A0M2SLS7_9STAP</name>
<accession>A0A0M2SLS7</accession>
<keyword evidence="1" id="KW-0805">Transcription regulation</keyword>
<keyword evidence="3" id="KW-0804">Transcription</keyword>
<evidence type="ECO:0000313" key="5">
    <source>
        <dbReference type="EMBL" id="KKK33550.1"/>
    </source>
</evidence>
<dbReference type="InterPro" id="IPR050204">
    <property type="entry name" value="AraC_XylS_family_regulators"/>
</dbReference>
<evidence type="ECO:0000256" key="1">
    <source>
        <dbReference type="ARBA" id="ARBA00023015"/>
    </source>
</evidence>
<dbReference type="SUPFAM" id="SSF51215">
    <property type="entry name" value="Regulatory protein AraC"/>
    <property type="match status" value="1"/>
</dbReference>
<dbReference type="Pfam" id="PF12833">
    <property type="entry name" value="HTH_18"/>
    <property type="match status" value="1"/>
</dbReference>
<comment type="caution">
    <text evidence="5">The sequence shown here is derived from an EMBL/GenBank/DDBJ whole genome shotgun (WGS) entry which is preliminary data.</text>
</comment>
<sequence>MDNFIYKKAGDITALSARLDEFTYKKHSHHEYAIGVTLKGIQEYDLEGSRQLSHPEGVMFFNPEQIHDGKAHDETGLEYVMLYIEPELLMEASEIGEMFKFTNPVIYNRNIRQKVLNLSNSILTGRDEAVINELFLNLSDSFAKKEIPLDHYEDDLAVKDAKDILHSIEGNTFRLEEVSSLLNLSKFQFIRKFKAQTGITPYQYFLNSKVEQARKSLERNNDIYQTVAECGFFDLTHLNRHFKSIYGITAYDYVMHLKSKK</sequence>
<feature type="domain" description="HTH araC/xylS-type" evidence="4">
    <location>
        <begin position="159"/>
        <end position="256"/>
    </location>
</feature>
<dbReference type="InterPro" id="IPR003313">
    <property type="entry name" value="AraC-bd"/>
</dbReference>
<gene>
    <name evidence="5" type="ORF">WN59_12470</name>
</gene>
<dbReference type="SUPFAM" id="SSF46689">
    <property type="entry name" value="Homeodomain-like"/>
    <property type="match status" value="1"/>
</dbReference>
<dbReference type="PATRIC" id="fig|1432562.3.peg.2496"/>
<dbReference type="GO" id="GO:0043565">
    <property type="term" value="F:sequence-specific DNA binding"/>
    <property type="evidence" value="ECO:0007669"/>
    <property type="project" value="InterPro"/>
</dbReference>
<dbReference type="PANTHER" id="PTHR46796">
    <property type="entry name" value="HTH-TYPE TRANSCRIPTIONAL ACTIVATOR RHAS-RELATED"/>
    <property type="match status" value="1"/>
</dbReference>
<evidence type="ECO:0000313" key="6">
    <source>
        <dbReference type="Proteomes" id="UP000034287"/>
    </source>
</evidence>
<dbReference type="PANTHER" id="PTHR46796:SF2">
    <property type="entry name" value="TRANSCRIPTIONAL REGULATORY PROTEIN"/>
    <property type="match status" value="1"/>
</dbReference>
<dbReference type="Gene3D" id="1.10.10.60">
    <property type="entry name" value="Homeodomain-like"/>
    <property type="match status" value="2"/>
</dbReference>
<dbReference type="GO" id="GO:0003700">
    <property type="term" value="F:DNA-binding transcription factor activity"/>
    <property type="evidence" value="ECO:0007669"/>
    <property type="project" value="InterPro"/>
</dbReference>
<dbReference type="Proteomes" id="UP000034287">
    <property type="component" value="Unassembled WGS sequence"/>
</dbReference>
<dbReference type="EMBL" id="LAYZ01000025">
    <property type="protein sequence ID" value="KKK33550.1"/>
    <property type="molecule type" value="Genomic_DNA"/>
</dbReference>
<proteinExistence type="predicted"/>
<dbReference type="RefSeq" id="WP_046517827.1">
    <property type="nucleotide sequence ID" value="NZ_LAYZ01000025.1"/>
</dbReference>